<organism evidence="1 2">
    <name type="scientific">Plakobranchus ocellatus</name>
    <dbReference type="NCBI Taxonomy" id="259542"/>
    <lineage>
        <taxon>Eukaryota</taxon>
        <taxon>Metazoa</taxon>
        <taxon>Spiralia</taxon>
        <taxon>Lophotrochozoa</taxon>
        <taxon>Mollusca</taxon>
        <taxon>Gastropoda</taxon>
        <taxon>Heterobranchia</taxon>
        <taxon>Euthyneura</taxon>
        <taxon>Panpulmonata</taxon>
        <taxon>Sacoglossa</taxon>
        <taxon>Placobranchoidea</taxon>
        <taxon>Plakobranchidae</taxon>
        <taxon>Plakobranchus</taxon>
    </lineage>
</organism>
<dbReference type="AlphaFoldDB" id="A0AAV4A2M0"/>
<name>A0AAV4A2M0_9GAST</name>
<dbReference type="EMBL" id="BLXT01003199">
    <property type="protein sequence ID" value="GFO01122.1"/>
    <property type="molecule type" value="Genomic_DNA"/>
</dbReference>
<dbReference type="Proteomes" id="UP000735302">
    <property type="component" value="Unassembled WGS sequence"/>
</dbReference>
<accession>A0AAV4A2M0</accession>
<reference evidence="1 2" key="1">
    <citation type="journal article" date="2021" name="Elife">
        <title>Chloroplast acquisition without the gene transfer in kleptoplastic sea slugs, Plakobranchus ocellatus.</title>
        <authorList>
            <person name="Maeda T."/>
            <person name="Takahashi S."/>
            <person name="Yoshida T."/>
            <person name="Shimamura S."/>
            <person name="Takaki Y."/>
            <person name="Nagai Y."/>
            <person name="Toyoda A."/>
            <person name="Suzuki Y."/>
            <person name="Arimoto A."/>
            <person name="Ishii H."/>
            <person name="Satoh N."/>
            <person name="Nishiyama T."/>
            <person name="Hasebe M."/>
            <person name="Maruyama T."/>
            <person name="Minagawa J."/>
            <person name="Obokata J."/>
            <person name="Shigenobu S."/>
        </authorList>
    </citation>
    <scope>NUCLEOTIDE SEQUENCE [LARGE SCALE GENOMIC DNA]</scope>
</reference>
<sequence>MTLENDTMGYLLTPALASGTHSRRKTERSNVNMMVEAIGTVSRSLPFSRAPGSSNNEDNCSRCEKVASKRENCHSSRPLFLLFDGLDPSASL</sequence>
<gene>
    <name evidence="1" type="ORF">PoB_002762700</name>
</gene>
<keyword evidence="2" id="KW-1185">Reference proteome</keyword>
<evidence type="ECO:0000313" key="2">
    <source>
        <dbReference type="Proteomes" id="UP000735302"/>
    </source>
</evidence>
<proteinExistence type="predicted"/>
<protein>
    <submittedName>
        <fullName evidence="1">Uncharacterized protein</fullName>
    </submittedName>
</protein>
<comment type="caution">
    <text evidence="1">The sequence shown here is derived from an EMBL/GenBank/DDBJ whole genome shotgun (WGS) entry which is preliminary data.</text>
</comment>
<evidence type="ECO:0000313" key="1">
    <source>
        <dbReference type="EMBL" id="GFO01122.1"/>
    </source>
</evidence>